<dbReference type="InterPro" id="IPR010389">
    <property type="entry name" value="Urate_ox_N"/>
</dbReference>
<dbReference type="Proteomes" id="UP000009102">
    <property type="component" value="Chromosome"/>
</dbReference>
<keyword evidence="5" id="KW-1133">Transmembrane helix</keyword>
<feature type="domain" description="Cytochrome c" evidence="6">
    <location>
        <begin position="304"/>
        <end position="393"/>
    </location>
</feature>
<dbReference type="STRING" id="555778.Hneap_0835"/>
<dbReference type="EMBL" id="CP001801">
    <property type="protein sequence ID" value="ACX95680.1"/>
    <property type="molecule type" value="Genomic_DNA"/>
</dbReference>
<proteinExistence type="predicted"/>
<protein>
    <recommendedName>
        <fullName evidence="6">Cytochrome c domain-containing protein</fullName>
    </recommendedName>
</protein>
<evidence type="ECO:0000313" key="7">
    <source>
        <dbReference type="EMBL" id="ACX95680.1"/>
    </source>
</evidence>
<dbReference type="OrthoDB" id="9787495at2"/>
<keyword evidence="5" id="KW-0812">Transmembrane</keyword>
<evidence type="ECO:0000259" key="6">
    <source>
        <dbReference type="PROSITE" id="PS51007"/>
    </source>
</evidence>
<dbReference type="KEGG" id="hna:Hneap_0835"/>
<keyword evidence="5" id="KW-0472">Membrane</keyword>
<dbReference type="GO" id="GO:0009055">
    <property type="term" value="F:electron transfer activity"/>
    <property type="evidence" value="ECO:0007669"/>
    <property type="project" value="InterPro"/>
</dbReference>
<evidence type="ECO:0000256" key="5">
    <source>
        <dbReference type="SAM" id="Phobius"/>
    </source>
</evidence>
<evidence type="ECO:0000256" key="2">
    <source>
        <dbReference type="ARBA" id="ARBA00022723"/>
    </source>
</evidence>
<feature type="transmembrane region" description="Helical" evidence="5">
    <location>
        <begin position="175"/>
        <end position="196"/>
    </location>
</feature>
<dbReference type="HOGENOM" id="CLU_058049_0_0_6"/>
<keyword evidence="3 4" id="KW-0408">Iron</keyword>
<accession>D0KZ07</accession>
<dbReference type="SUPFAM" id="SSF46626">
    <property type="entry name" value="Cytochrome c"/>
    <property type="match status" value="1"/>
</dbReference>
<feature type="transmembrane region" description="Helical" evidence="5">
    <location>
        <begin position="148"/>
        <end position="169"/>
    </location>
</feature>
<dbReference type="AlphaFoldDB" id="D0KZ07"/>
<dbReference type="PROSITE" id="PS51007">
    <property type="entry name" value="CYTC"/>
    <property type="match status" value="1"/>
</dbReference>
<reference evidence="7 8" key="1">
    <citation type="submission" date="2009-10" db="EMBL/GenBank/DDBJ databases">
        <title>Complete sequence of Halothiobacillus neapolitanus c2.</title>
        <authorList>
            <consortium name="US DOE Joint Genome Institute"/>
            <person name="Lucas S."/>
            <person name="Copeland A."/>
            <person name="Lapidus A."/>
            <person name="Glavina del Rio T."/>
            <person name="Tice H."/>
            <person name="Bruce D."/>
            <person name="Goodwin L."/>
            <person name="Pitluck S."/>
            <person name="Davenport K."/>
            <person name="Brettin T."/>
            <person name="Detter J.C."/>
            <person name="Han C."/>
            <person name="Tapia R."/>
            <person name="Larimer F."/>
            <person name="Land M."/>
            <person name="Hauser L."/>
            <person name="Kyrpides N."/>
            <person name="Mikhailova N."/>
            <person name="Kerfeld C."/>
            <person name="Cannon G."/>
            <person name="Heinhort S."/>
        </authorList>
    </citation>
    <scope>NUCLEOTIDE SEQUENCE [LARGE SCALE GENOMIC DNA]</scope>
    <source>
        <strain evidence="8">ATCC 23641 / c2</strain>
    </source>
</reference>
<evidence type="ECO:0000256" key="1">
    <source>
        <dbReference type="ARBA" id="ARBA00022617"/>
    </source>
</evidence>
<gene>
    <name evidence="7" type="ordered locus">Hneap_0835</name>
</gene>
<keyword evidence="2 4" id="KW-0479">Metal-binding</keyword>
<dbReference type="InterPro" id="IPR009056">
    <property type="entry name" value="Cyt_c-like_dom"/>
</dbReference>
<feature type="transmembrane region" description="Helical" evidence="5">
    <location>
        <begin position="229"/>
        <end position="246"/>
    </location>
</feature>
<feature type="transmembrane region" description="Helical" evidence="5">
    <location>
        <begin position="83"/>
        <end position="104"/>
    </location>
</feature>
<evidence type="ECO:0000313" key="8">
    <source>
        <dbReference type="Proteomes" id="UP000009102"/>
    </source>
</evidence>
<dbReference type="Pfam" id="PF06181">
    <property type="entry name" value="Urate_ox_N"/>
    <property type="match status" value="1"/>
</dbReference>
<evidence type="ECO:0000256" key="4">
    <source>
        <dbReference type="PROSITE-ProRule" id="PRU00433"/>
    </source>
</evidence>
<sequence>MDSYMLEWLVLMTKWAHLIVGIAWIGASFYFNWLEGHLERGKGDLTPGVAGDLWAVHGGGFYHVEKFEVAPAKLPELLHWFKWEAYFTLITGVALLVLVFYRAPSLYLVDSTVADISPQIALISAVGSIVGMWLIYDALCKTKLVENGLAFFALIFGLIALYALGAFHVLSAKAAFIHVGAVIGTIMVANVFFVIIPSQKKMVKAMQAGVPPDGDFGHRGFIRSLHNNYFTLPVLFIMIAAHYPIAFANEHVWLLLIMISLAGILIRHFFNLKNRGRKNFLFLVIPLFLIAFAVWFTAPKPTVAQANTEQVSFDAVYQVMQTHCIVCHAQKPTFPGFNAPPNGVSLASKADIEKYRDAIYAQAVASHAMPLGNVTHMTEAERALIGAWIKQYKPGAKP</sequence>
<dbReference type="GO" id="GO:0046872">
    <property type="term" value="F:metal ion binding"/>
    <property type="evidence" value="ECO:0007669"/>
    <property type="project" value="UniProtKB-KW"/>
</dbReference>
<dbReference type="GO" id="GO:0020037">
    <property type="term" value="F:heme binding"/>
    <property type="evidence" value="ECO:0007669"/>
    <property type="project" value="InterPro"/>
</dbReference>
<evidence type="ECO:0000256" key="3">
    <source>
        <dbReference type="ARBA" id="ARBA00023004"/>
    </source>
</evidence>
<dbReference type="InterPro" id="IPR036909">
    <property type="entry name" value="Cyt_c-like_dom_sf"/>
</dbReference>
<keyword evidence="8" id="KW-1185">Reference proteome</keyword>
<keyword evidence="1 4" id="KW-0349">Heme</keyword>
<organism evidence="7 8">
    <name type="scientific">Halothiobacillus neapolitanus (strain ATCC 23641 / DSM 15147 / CIP 104769 / NCIMB 8539 / c2)</name>
    <name type="common">Thiobacillus neapolitanus</name>
    <dbReference type="NCBI Taxonomy" id="555778"/>
    <lineage>
        <taxon>Bacteria</taxon>
        <taxon>Pseudomonadati</taxon>
        <taxon>Pseudomonadota</taxon>
        <taxon>Gammaproteobacteria</taxon>
        <taxon>Chromatiales</taxon>
        <taxon>Halothiobacillaceae</taxon>
        <taxon>Halothiobacillus</taxon>
    </lineage>
</organism>
<name>D0KZ07_HALNC</name>
<dbReference type="RefSeq" id="WP_012823716.1">
    <property type="nucleotide sequence ID" value="NC_013422.1"/>
</dbReference>
<feature type="transmembrane region" description="Helical" evidence="5">
    <location>
        <begin position="279"/>
        <end position="298"/>
    </location>
</feature>
<feature type="transmembrane region" description="Helical" evidence="5">
    <location>
        <begin position="116"/>
        <end position="136"/>
    </location>
</feature>
<feature type="transmembrane region" description="Helical" evidence="5">
    <location>
        <begin position="252"/>
        <end position="270"/>
    </location>
</feature>
<dbReference type="eggNOG" id="COG3748">
    <property type="taxonomic scope" value="Bacteria"/>
</dbReference>
<feature type="transmembrane region" description="Helical" evidence="5">
    <location>
        <begin position="15"/>
        <end position="33"/>
    </location>
</feature>